<evidence type="ECO:0000256" key="1">
    <source>
        <dbReference type="ARBA" id="ARBA00004123"/>
    </source>
</evidence>
<dbReference type="HAMAP" id="MF_03056">
    <property type="entry name" value="TRM82"/>
    <property type="match status" value="1"/>
</dbReference>
<dbReference type="EMBL" id="ADBL01000269">
    <property type="status" value="NOT_ANNOTATED_CDS"/>
    <property type="molecule type" value="Genomic_DNA"/>
</dbReference>
<reference evidence="8" key="2">
    <citation type="submission" date="2010-05" db="EMBL/GenBank/DDBJ databases">
        <title>The Genome Sequence of Magnaporthe poae strain ATCC 64411.</title>
        <authorList>
            <consortium name="The Broad Institute Genome Sequencing Platform"/>
            <consortium name="Broad Institute Genome Sequencing Center for Infectious Disease"/>
            <person name="Ma L.-J."/>
            <person name="Dead R."/>
            <person name="Young S."/>
            <person name="Zeng Q."/>
            <person name="Koehrsen M."/>
            <person name="Alvarado L."/>
            <person name="Berlin A."/>
            <person name="Chapman S.B."/>
            <person name="Chen Z."/>
            <person name="Freedman E."/>
            <person name="Gellesch M."/>
            <person name="Goldberg J."/>
            <person name="Griggs A."/>
            <person name="Gujja S."/>
            <person name="Heilman E.R."/>
            <person name="Heiman D."/>
            <person name="Hepburn T."/>
            <person name="Howarth C."/>
            <person name="Jen D."/>
            <person name="Larson L."/>
            <person name="Mehta T."/>
            <person name="Neiman D."/>
            <person name="Pearson M."/>
            <person name="Roberts A."/>
            <person name="Saif S."/>
            <person name="Shea T."/>
            <person name="Shenoy N."/>
            <person name="Sisk P."/>
            <person name="Stolte C."/>
            <person name="Sykes S."/>
            <person name="Walk T."/>
            <person name="White J."/>
            <person name="Yandava C."/>
            <person name="Haas B."/>
            <person name="Nusbaum C."/>
            <person name="Birren B."/>
        </authorList>
    </citation>
    <scope>NUCLEOTIDE SEQUENCE</scope>
    <source>
        <strain evidence="8">ATCC 64411</strain>
    </source>
</reference>
<dbReference type="EMBL" id="GL876966">
    <property type="protein sequence ID" value="KLU82070.1"/>
    <property type="molecule type" value="Genomic_DNA"/>
</dbReference>
<dbReference type="GO" id="GO:0106004">
    <property type="term" value="P:tRNA (guanine-N7)-methylation"/>
    <property type="evidence" value="ECO:0007669"/>
    <property type="project" value="UniProtKB-UniRule"/>
</dbReference>
<evidence type="ECO:0000256" key="7">
    <source>
        <dbReference type="SAM" id="MobiDB-lite"/>
    </source>
</evidence>
<reference evidence="8" key="3">
    <citation type="submission" date="2011-03" db="EMBL/GenBank/DDBJ databases">
        <title>Annotation of Magnaporthe poae ATCC 64411.</title>
        <authorList>
            <person name="Ma L.-J."/>
            <person name="Dead R."/>
            <person name="Young S.K."/>
            <person name="Zeng Q."/>
            <person name="Gargeya S."/>
            <person name="Fitzgerald M."/>
            <person name="Haas B."/>
            <person name="Abouelleil A."/>
            <person name="Alvarado L."/>
            <person name="Arachchi H.M."/>
            <person name="Berlin A."/>
            <person name="Brown A."/>
            <person name="Chapman S.B."/>
            <person name="Chen Z."/>
            <person name="Dunbar C."/>
            <person name="Freedman E."/>
            <person name="Gearin G."/>
            <person name="Gellesch M."/>
            <person name="Goldberg J."/>
            <person name="Griggs A."/>
            <person name="Gujja S."/>
            <person name="Heiman D."/>
            <person name="Howarth C."/>
            <person name="Larson L."/>
            <person name="Lui A."/>
            <person name="MacDonald P.J.P."/>
            <person name="Mehta T."/>
            <person name="Montmayeur A."/>
            <person name="Murphy C."/>
            <person name="Neiman D."/>
            <person name="Pearson M."/>
            <person name="Priest M."/>
            <person name="Roberts A."/>
            <person name="Saif S."/>
            <person name="Shea T."/>
            <person name="Shenoy N."/>
            <person name="Sisk P."/>
            <person name="Stolte C."/>
            <person name="Sykes S."/>
            <person name="Yandava C."/>
            <person name="Wortman J."/>
            <person name="Nusbaum C."/>
            <person name="Birren B."/>
        </authorList>
    </citation>
    <scope>NUCLEOTIDE SEQUENCE</scope>
    <source>
        <strain evidence="8">ATCC 64411</strain>
    </source>
</reference>
<accession>A0A0C4DMX9</accession>
<dbReference type="GO" id="GO:0043527">
    <property type="term" value="C:tRNA methyltransferase complex"/>
    <property type="evidence" value="ECO:0007669"/>
    <property type="project" value="TreeGrafter"/>
</dbReference>
<dbReference type="InterPro" id="IPR028884">
    <property type="entry name" value="Trm82"/>
</dbReference>
<proteinExistence type="inferred from homology"/>
<dbReference type="AlphaFoldDB" id="A0A0C4DMX9"/>
<dbReference type="GO" id="GO:0005829">
    <property type="term" value="C:cytosol"/>
    <property type="evidence" value="ECO:0007669"/>
    <property type="project" value="TreeGrafter"/>
</dbReference>
<keyword evidence="4 6" id="KW-0677">Repeat</keyword>
<dbReference type="EnsemblFungi" id="MAPG_01147T0">
    <property type="protein sequence ID" value="MAPG_01147T0"/>
    <property type="gene ID" value="MAPG_01147"/>
</dbReference>
<evidence type="ECO:0000256" key="6">
    <source>
        <dbReference type="HAMAP-Rule" id="MF_03056"/>
    </source>
</evidence>
<dbReference type="UniPathway" id="UPA00989"/>
<dbReference type="Gene3D" id="2.130.10.10">
    <property type="entry name" value="YVTN repeat-like/Quinoprotein amine dehydrogenase"/>
    <property type="match status" value="1"/>
</dbReference>
<organism evidence="9 10">
    <name type="scientific">Magnaporthiopsis poae (strain ATCC 64411 / 73-15)</name>
    <name type="common">Kentucky bluegrass fungus</name>
    <name type="synonym">Magnaporthe poae</name>
    <dbReference type="NCBI Taxonomy" id="644358"/>
    <lineage>
        <taxon>Eukaryota</taxon>
        <taxon>Fungi</taxon>
        <taxon>Dikarya</taxon>
        <taxon>Ascomycota</taxon>
        <taxon>Pezizomycotina</taxon>
        <taxon>Sordariomycetes</taxon>
        <taxon>Sordariomycetidae</taxon>
        <taxon>Magnaporthales</taxon>
        <taxon>Magnaporthaceae</taxon>
        <taxon>Magnaporthiopsis</taxon>
    </lineage>
</organism>
<dbReference type="PANTHER" id="PTHR16288">
    <property type="entry name" value="WD40 REPEAT PROTEIN 4"/>
    <property type="match status" value="1"/>
</dbReference>
<evidence type="ECO:0000256" key="4">
    <source>
        <dbReference type="ARBA" id="ARBA00022737"/>
    </source>
</evidence>
<comment type="function">
    <text evidence="6">Required for the formation of N(7)-methylguanine at position 46 (m7G46) in tRNA. In the complex, it is required to stabilize and induce conformational changes of the catalytic subunit.</text>
</comment>
<evidence type="ECO:0000256" key="5">
    <source>
        <dbReference type="ARBA" id="ARBA00023242"/>
    </source>
</evidence>
<evidence type="ECO:0000313" key="10">
    <source>
        <dbReference type="Proteomes" id="UP000011715"/>
    </source>
</evidence>
<reference evidence="9" key="4">
    <citation type="journal article" date="2015" name="G3 (Bethesda)">
        <title>Genome sequences of three phytopathogenic species of the Magnaporthaceae family of fungi.</title>
        <authorList>
            <person name="Okagaki L.H."/>
            <person name="Nunes C.C."/>
            <person name="Sailsbery J."/>
            <person name="Clay B."/>
            <person name="Brown D."/>
            <person name="John T."/>
            <person name="Oh Y."/>
            <person name="Young N."/>
            <person name="Fitzgerald M."/>
            <person name="Haas B.J."/>
            <person name="Zeng Q."/>
            <person name="Young S."/>
            <person name="Adiconis X."/>
            <person name="Fan L."/>
            <person name="Levin J.Z."/>
            <person name="Mitchell T.K."/>
            <person name="Okubara P.A."/>
            <person name="Farman M.L."/>
            <person name="Kohn L.M."/>
            <person name="Birren B."/>
            <person name="Ma L.-J."/>
            <person name="Dean R.A."/>
        </authorList>
    </citation>
    <scope>NUCLEOTIDE SEQUENCE</scope>
    <source>
        <strain evidence="9">ATCC 64411 / 73-15</strain>
    </source>
</reference>
<sequence>MVSLPYQRINVCGEVVFCAQGASIHAFNIKSREHLGTWSHPALNGRSKDLESVPPAAPGTADGEEADRPSKRVKLAADPDETSGSAGGAADTPGSAATTENGQAAAEGCEPQGKKKKGAKVAASSRPTDRPWVMILETTSDGRHLVAVTGSDKTLWTFEHDGNGVLKELSKRVMPKRPSSVVITADDETIISGDKFGDVYSVPLIQKETTDDPSASPTASSQGTTATVPAAGTRSPFRPQADETTVHSARNLRALASQKLHLEQQRQQKNGDATAAAAVPTFEHSLLLGHVSMLTSVALAAREADDGRRRKPYILTADRDEHIRISRGIPQAHVIETFCLGHQEFVSELCVPASHPQLLVSGGGDPDLFVWNWLQGKLLSRAGLLEHVRAVCAEAATVAVSRIRSFAAKPSEEGDGGDGVCAVVVACERVPALFLFDLAPEGALRHLQSVLLHGNPLDFRVVATDDQPTILVALDLSAATGNLAAMAEPLCVIQRGGDGQWTTSDFHLQSSSIAASTKDEKEGLSRGELEAALYNIESLRKAPADENTDMD</sequence>
<reference evidence="10" key="1">
    <citation type="submission" date="2010-05" db="EMBL/GenBank/DDBJ databases">
        <title>The genome sequence of Magnaporthe poae strain ATCC 64411.</title>
        <authorList>
            <person name="Ma L.-J."/>
            <person name="Dead R."/>
            <person name="Young S."/>
            <person name="Zeng Q."/>
            <person name="Koehrsen M."/>
            <person name="Alvarado L."/>
            <person name="Berlin A."/>
            <person name="Chapman S.B."/>
            <person name="Chen Z."/>
            <person name="Freedman E."/>
            <person name="Gellesch M."/>
            <person name="Goldberg J."/>
            <person name="Griggs A."/>
            <person name="Gujja S."/>
            <person name="Heilman E.R."/>
            <person name="Heiman D."/>
            <person name="Hepburn T."/>
            <person name="Howarth C."/>
            <person name="Jen D."/>
            <person name="Larson L."/>
            <person name="Mehta T."/>
            <person name="Neiman D."/>
            <person name="Pearson M."/>
            <person name="Roberts A."/>
            <person name="Saif S."/>
            <person name="Shea T."/>
            <person name="Shenoy N."/>
            <person name="Sisk P."/>
            <person name="Stolte C."/>
            <person name="Sykes S."/>
            <person name="Walk T."/>
            <person name="White J."/>
            <person name="Yandava C."/>
            <person name="Haas B."/>
            <person name="Nusbaum C."/>
            <person name="Birren B."/>
        </authorList>
    </citation>
    <scope>NUCLEOTIDE SEQUENCE [LARGE SCALE GENOMIC DNA]</scope>
    <source>
        <strain evidence="10">ATCC 64411 / 73-15</strain>
    </source>
</reference>
<protein>
    <submittedName>
        <fullName evidence="8 9">Uncharacterized protein</fullName>
    </submittedName>
</protein>
<dbReference type="VEuPathDB" id="FungiDB:MAPG_01147"/>
<evidence type="ECO:0000256" key="2">
    <source>
        <dbReference type="ARBA" id="ARBA00022574"/>
    </source>
</evidence>
<keyword evidence="3 6" id="KW-0819">tRNA processing</keyword>
<comment type="pathway">
    <text evidence="6">tRNA modification; N(7)-methylguanine-tRNA biosynthesis.</text>
</comment>
<dbReference type="InterPro" id="IPR015943">
    <property type="entry name" value="WD40/YVTN_repeat-like_dom_sf"/>
</dbReference>
<evidence type="ECO:0000313" key="9">
    <source>
        <dbReference type="EnsemblFungi" id="MAPG_01147T0"/>
    </source>
</evidence>
<keyword evidence="5 6" id="KW-0539">Nucleus</keyword>
<comment type="similarity">
    <text evidence="6">Belongs to the WD repeat TRM82 family.</text>
</comment>
<evidence type="ECO:0000256" key="3">
    <source>
        <dbReference type="ARBA" id="ARBA00022694"/>
    </source>
</evidence>
<keyword evidence="10" id="KW-1185">Reference proteome</keyword>
<dbReference type="eggNOG" id="KOG3914">
    <property type="taxonomic scope" value="Eukaryota"/>
</dbReference>
<dbReference type="SUPFAM" id="SSF50978">
    <property type="entry name" value="WD40 repeat-like"/>
    <property type="match status" value="1"/>
</dbReference>
<dbReference type="GO" id="GO:0005634">
    <property type="term" value="C:nucleus"/>
    <property type="evidence" value="ECO:0007669"/>
    <property type="project" value="UniProtKB-SubCell"/>
</dbReference>
<dbReference type="STRING" id="644358.A0A0C4DMX9"/>
<feature type="region of interest" description="Disordered" evidence="7">
    <location>
        <begin position="208"/>
        <end position="245"/>
    </location>
</feature>
<feature type="compositionally biased region" description="Polar residues" evidence="7">
    <location>
        <begin position="212"/>
        <end position="227"/>
    </location>
</feature>
<dbReference type="PANTHER" id="PTHR16288:SF0">
    <property type="entry name" value="TRNA (GUANINE-N(7)-)-METHYLTRANSFERASE NON-CATALYTIC SUBUNIT WDR4"/>
    <property type="match status" value="1"/>
</dbReference>
<comment type="subcellular location">
    <subcellularLocation>
        <location evidence="1 6">Nucleus</location>
    </subcellularLocation>
</comment>
<dbReference type="Proteomes" id="UP000011715">
    <property type="component" value="Unassembled WGS sequence"/>
</dbReference>
<dbReference type="OrthoDB" id="339900at2759"/>
<name>A0A0C4DMX9_MAGP6</name>
<keyword evidence="2 6" id="KW-0853">WD repeat</keyword>
<reference evidence="9" key="5">
    <citation type="submission" date="2015-06" db="UniProtKB">
        <authorList>
            <consortium name="EnsemblFungi"/>
        </authorList>
    </citation>
    <scope>IDENTIFICATION</scope>
    <source>
        <strain evidence="9">ATCC 64411</strain>
    </source>
</reference>
<evidence type="ECO:0000313" key="8">
    <source>
        <dbReference type="EMBL" id="KLU82070.1"/>
    </source>
</evidence>
<gene>
    <name evidence="8" type="ORF">MAPG_01147</name>
</gene>
<dbReference type="OMA" id="SERCMPK"/>
<dbReference type="InterPro" id="IPR036322">
    <property type="entry name" value="WD40_repeat_dom_sf"/>
</dbReference>
<feature type="region of interest" description="Disordered" evidence="7">
    <location>
        <begin position="40"/>
        <end position="127"/>
    </location>
</feature>